<reference evidence="7 8" key="1">
    <citation type="submission" date="2020-07" db="EMBL/GenBank/DDBJ databases">
        <authorList>
            <person name="Xu S."/>
            <person name="Li A."/>
        </authorList>
    </citation>
    <scope>NUCLEOTIDE SEQUENCE [LARGE SCALE GENOMIC DNA]</scope>
    <source>
        <strain evidence="7 8">SG-8</strain>
    </source>
</reference>
<dbReference type="Pfam" id="PF02556">
    <property type="entry name" value="SecB"/>
    <property type="match status" value="1"/>
</dbReference>
<dbReference type="SUPFAM" id="SSF54611">
    <property type="entry name" value="SecB-like"/>
    <property type="match status" value="1"/>
</dbReference>
<dbReference type="InterPro" id="IPR003708">
    <property type="entry name" value="SecB"/>
</dbReference>
<evidence type="ECO:0000256" key="6">
    <source>
        <dbReference type="SAM" id="MobiDB-lite"/>
    </source>
</evidence>
<evidence type="ECO:0000256" key="2">
    <source>
        <dbReference type="ARBA" id="ARBA00022448"/>
    </source>
</evidence>
<evidence type="ECO:0000256" key="1">
    <source>
        <dbReference type="ARBA" id="ARBA00009990"/>
    </source>
</evidence>
<gene>
    <name evidence="5 7" type="primary">secB</name>
    <name evidence="7" type="ORF">H4F99_02070</name>
</gene>
<dbReference type="NCBIfam" id="TIGR00809">
    <property type="entry name" value="secB"/>
    <property type="match status" value="1"/>
</dbReference>
<dbReference type="GO" id="GO:0015031">
    <property type="term" value="P:protein transport"/>
    <property type="evidence" value="ECO:0007669"/>
    <property type="project" value="UniProtKB-UniRule"/>
</dbReference>
<keyword evidence="2 5" id="KW-0813">Transport</keyword>
<dbReference type="NCBIfam" id="NF004393">
    <property type="entry name" value="PRK05751.1-4"/>
    <property type="match status" value="1"/>
</dbReference>
<dbReference type="GO" id="GO:0006457">
    <property type="term" value="P:protein folding"/>
    <property type="evidence" value="ECO:0007669"/>
    <property type="project" value="UniProtKB-UniRule"/>
</dbReference>
<evidence type="ECO:0000313" key="7">
    <source>
        <dbReference type="EMBL" id="MBB1087270.1"/>
    </source>
</evidence>
<dbReference type="NCBIfam" id="NF004391">
    <property type="entry name" value="PRK05751.1-2"/>
    <property type="match status" value="1"/>
</dbReference>
<keyword evidence="4 5" id="KW-0811">Translocation</keyword>
<keyword evidence="5" id="KW-0143">Chaperone</keyword>
<protein>
    <recommendedName>
        <fullName evidence="5">Protein-export protein SecB</fullName>
    </recommendedName>
</protein>
<comment type="function">
    <text evidence="5">One of the proteins required for the normal export of preproteins out of the cell cytoplasm. It is a molecular chaperone that binds to a subset of precursor proteins, maintaining them in a translocation-competent state. It also specifically binds to its receptor SecA.</text>
</comment>
<name>A0A7W3YDI1_9GAMM</name>
<dbReference type="RefSeq" id="WP_182668041.1">
    <property type="nucleotide sequence ID" value="NZ_JACHTE010000001.1"/>
</dbReference>
<comment type="subcellular location">
    <subcellularLocation>
        <location evidence="5">Cytoplasm</location>
    </subcellularLocation>
</comment>
<dbReference type="AlphaFoldDB" id="A0A7W3YDI1"/>
<comment type="subunit">
    <text evidence="5">Homotetramer, a dimer of dimers. One homotetramer interacts with 1 SecA dimer.</text>
</comment>
<dbReference type="PANTHER" id="PTHR36918:SF1">
    <property type="entry name" value="PROTEIN-EXPORT PROTEIN SECB"/>
    <property type="match status" value="1"/>
</dbReference>
<dbReference type="GO" id="GO:0005737">
    <property type="term" value="C:cytoplasm"/>
    <property type="evidence" value="ECO:0007669"/>
    <property type="project" value="UniProtKB-SubCell"/>
</dbReference>
<dbReference type="GO" id="GO:0051262">
    <property type="term" value="P:protein tetramerization"/>
    <property type="evidence" value="ECO:0007669"/>
    <property type="project" value="InterPro"/>
</dbReference>
<dbReference type="Proteomes" id="UP000552587">
    <property type="component" value="Unassembled WGS sequence"/>
</dbReference>
<comment type="caution">
    <text evidence="7">The sequence shown here is derived from an EMBL/GenBank/DDBJ whole genome shotgun (WGS) entry which is preliminary data.</text>
</comment>
<dbReference type="PANTHER" id="PTHR36918">
    <property type="match status" value="1"/>
</dbReference>
<feature type="region of interest" description="Disordered" evidence="6">
    <location>
        <begin position="1"/>
        <end position="20"/>
    </location>
</feature>
<dbReference type="HAMAP" id="MF_00821">
    <property type="entry name" value="SecB"/>
    <property type="match status" value="1"/>
</dbReference>
<organism evidence="7 8">
    <name type="scientific">Marilutibacter penaei</name>
    <dbReference type="NCBI Taxonomy" id="2759900"/>
    <lineage>
        <taxon>Bacteria</taxon>
        <taxon>Pseudomonadati</taxon>
        <taxon>Pseudomonadota</taxon>
        <taxon>Gammaproteobacteria</taxon>
        <taxon>Lysobacterales</taxon>
        <taxon>Lysobacteraceae</taxon>
        <taxon>Marilutibacter</taxon>
    </lineage>
</organism>
<proteinExistence type="inferred from homology"/>
<keyword evidence="8" id="KW-1185">Reference proteome</keyword>
<sequence>MAEEQNNGAVAPAENAATPSNPQFSIEKIYAKDVSFEAPGAPAVFNEQEQPQLQMNMNQGVQRLNDNAFEVVLGITLTCKIGEKSIYLAEVKQAGVFGLVGFDPQTLDALLGSHCPAVLFPYARQLVSDLIQAGGFPPFYLQPINFDALYAEGLRQRQAQAQQGEAGNLADADAAGNA</sequence>
<evidence type="ECO:0000256" key="5">
    <source>
        <dbReference type="HAMAP-Rule" id="MF_00821"/>
    </source>
</evidence>
<dbReference type="GO" id="GO:0051082">
    <property type="term" value="F:unfolded protein binding"/>
    <property type="evidence" value="ECO:0007669"/>
    <property type="project" value="InterPro"/>
</dbReference>
<evidence type="ECO:0000256" key="4">
    <source>
        <dbReference type="ARBA" id="ARBA00023010"/>
    </source>
</evidence>
<dbReference type="Gene3D" id="3.10.420.10">
    <property type="entry name" value="SecB-like"/>
    <property type="match status" value="1"/>
</dbReference>
<dbReference type="InterPro" id="IPR035958">
    <property type="entry name" value="SecB-like_sf"/>
</dbReference>
<keyword evidence="5" id="KW-0963">Cytoplasm</keyword>
<dbReference type="EMBL" id="JACHTE010000001">
    <property type="protein sequence ID" value="MBB1087270.1"/>
    <property type="molecule type" value="Genomic_DNA"/>
</dbReference>
<comment type="similarity">
    <text evidence="1 5">Belongs to the SecB family.</text>
</comment>
<keyword evidence="3 5" id="KW-0653">Protein transport</keyword>
<dbReference type="PRINTS" id="PR01594">
    <property type="entry name" value="SECBCHAPRONE"/>
</dbReference>
<accession>A0A7W3YDI1</accession>
<evidence type="ECO:0000313" key="8">
    <source>
        <dbReference type="Proteomes" id="UP000552587"/>
    </source>
</evidence>
<evidence type="ECO:0000256" key="3">
    <source>
        <dbReference type="ARBA" id="ARBA00022927"/>
    </source>
</evidence>